<reference evidence="3" key="1">
    <citation type="journal article" date="2019" name="Int. J. Syst. Evol. Microbiol.">
        <title>The Global Catalogue of Microorganisms (GCM) 10K type strain sequencing project: providing services to taxonomists for standard genome sequencing and annotation.</title>
        <authorList>
            <consortium name="The Broad Institute Genomics Platform"/>
            <consortium name="The Broad Institute Genome Sequencing Center for Infectious Disease"/>
            <person name="Wu L."/>
            <person name="Ma J."/>
        </authorList>
    </citation>
    <scope>NUCLEOTIDE SEQUENCE [LARGE SCALE GENOMIC DNA]</scope>
    <source>
        <strain evidence="3">NCAIM B.02333</strain>
    </source>
</reference>
<name>A0ABV7WF90_9MICO</name>
<organism evidence="2 3">
    <name type="scientific">Aquipuribacter hungaricus</name>
    <dbReference type="NCBI Taxonomy" id="545624"/>
    <lineage>
        <taxon>Bacteria</taxon>
        <taxon>Bacillati</taxon>
        <taxon>Actinomycetota</taxon>
        <taxon>Actinomycetes</taxon>
        <taxon>Micrococcales</taxon>
        <taxon>Intrasporangiaceae</taxon>
        <taxon>Aquipuribacter</taxon>
    </lineage>
</organism>
<feature type="domain" description="FAS1-like dehydratase" evidence="1">
    <location>
        <begin position="9"/>
        <end position="134"/>
    </location>
</feature>
<gene>
    <name evidence="2" type="ORF">ACFOLH_09090</name>
</gene>
<comment type="caution">
    <text evidence="2">The sequence shown here is derived from an EMBL/GenBank/DDBJ whole genome shotgun (WGS) entry which is preliminary data.</text>
</comment>
<dbReference type="InterPro" id="IPR050965">
    <property type="entry name" value="UPF0336/Enoyl-CoA_hydratase"/>
</dbReference>
<dbReference type="InterPro" id="IPR029069">
    <property type="entry name" value="HotDog_dom_sf"/>
</dbReference>
<keyword evidence="3" id="KW-1185">Reference proteome</keyword>
<dbReference type="InterPro" id="IPR039569">
    <property type="entry name" value="FAS1-like_DH_region"/>
</dbReference>
<sequence length="145" mass="15066">MTVDPTLAGRTYSAAGSYVVGRETVRQFADAVGAAHPFHHDVVVAREAGYGDVVAPPTFAVVVAQPATDAMMADPEVGLEYSRIVHGEQTFVHHAPIVAGDELDADMTVASVRAAGGAAMLTLVTQVTTTAGEPRSTVTALLVHR</sequence>
<dbReference type="InterPro" id="IPR016709">
    <property type="entry name" value="HadA-like"/>
</dbReference>
<dbReference type="SUPFAM" id="SSF54637">
    <property type="entry name" value="Thioesterase/thiol ester dehydrase-isomerase"/>
    <property type="match status" value="1"/>
</dbReference>
<protein>
    <submittedName>
        <fullName evidence="2">MaoC family dehydratase N-terminal domain-containing protein</fullName>
    </submittedName>
</protein>
<dbReference type="Pfam" id="PF13452">
    <property type="entry name" value="FAS1_DH_region"/>
    <property type="match status" value="1"/>
</dbReference>
<dbReference type="RefSeq" id="WP_340290749.1">
    <property type="nucleotide sequence ID" value="NZ_JBBEOI010000022.1"/>
</dbReference>
<dbReference type="CDD" id="cd03441">
    <property type="entry name" value="R_hydratase_like"/>
    <property type="match status" value="1"/>
</dbReference>
<dbReference type="PANTHER" id="PTHR43437">
    <property type="entry name" value="HYDROXYACYL-THIOESTER DEHYDRATASE TYPE 2, MITOCHONDRIAL-RELATED"/>
    <property type="match status" value="1"/>
</dbReference>
<evidence type="ECO:0000259" key="1">
    <source>
        <dbReference type="Pfam" id="PF13452"/>
    </source>
</evidence>
<dbReference type="Proteomes" id="UP001595685">
    <property type="component" value="Unassembled WGS sequence"/>
</dbReference>
<accession>A0ABV7WF90</accession>
<dbReference type="PIRSF" id="PIRSF018072">
    <property type="entry name" value="UCP018072"/>
    <property type="match status" value="1"/>
</dbReference>
<proteinExistence type="predicted"/>
<dbReference type="Gene3D" id="3.10.129.10">
    <property type="entry name" value="Hotdog Thioesterase"/>
    <property type="match status" value="1"/>
</dbReference>
<evidence type="ECO:0000313" key="3">
    <source>
        <dbReference type="Proteomes" id="UP001595685"/>
    </source>
</evidence>
<evidence type="ECO:0000313" key="2">
    <source>
        <dbReference type="EMBL" id="MFC3688496.1"/>
    </source>
</evidence>
<dbReference type="PANTHER" id="PTHR43437:SF3">
    <property type="entry name" value="HYDROXYACYL-THIOESTER DEHYDRATASE TYPE 2, MITOCHONDRIAL"/>
    <property type="match status" value="1"/>
</dbReference>
<dbReference type="EMBL" id="JBHRWW010000005">
    <property type="protein sequence ID" value="MFC3688496.1"/>
    <property type="molecule type" value="Genomic_DNA"/>
</dbReference>